<evidence type="ECO:0000313" key="2">
    <source>
        <dbReference type="Proteomes" id="UP000492821"/>
    </source>
</evidence>
<protein>
    <submittedName>
        <fullName evidence="3">KfrA_N domain-containing protein</fullName>
    </submittedName>
</protein>
<keyword evidence="1" id="KW-0175">Coiled coil</keyword>
<proteinExistence type="predicted"/>
<dbReference type="AlphaFoldDB" id="A0A7E4VDW5"/>
<sequence>MERLNAIIEKFFKIFSDDMISPKFLDQAIRTTFDNRTLPKADLEDICNEAKAHWLMYMRKKYQEICDKLELEGSFERLNELIAEQRLSRSKEVGWQRTGDVEADTYGSRRDVKLAHIQKLKAANVELEQALREKKDKLAKSKKELDAIIQQI</sequence>
<dbReference type="WBParaSite" id="Pan_g19873.t1">
    <property type="protein sequence ID" value="Pan_g19873.t1"/>
    <property type="gene ID" value="Pan_g19873"/>
</dbReference>
<organism evidence="2 3">
    <name type="scientific">Panagrellus redivivus</name>
    <name type="common">Microworm</name>
    <dbReference type="NCBI Taxonomy" id="6233"/>
    <lineage>
        <taxon>Eukaryota</taxon>
        <taxon>Metazoa</taxon>
        <taxon>Ecdysozoa</taxon>
        <taxon>Nematoda</taxon>
        <taxon>Chromadorea</taxon>
        <taxon>Rhabditida</taxon>
        <taxon>Tylenchina</taxon>
        <taxon>Panagrolaimomorpha</taxon>
        <taxon>Panagrolaimoidea</taxon>
        <taxon>Panagrolaimidae</taxon>
        <taxon>Panagrellus</taxon>
    </lineage>
</organism>
<accession>A0A7E4VDW5</accession>
<keyword evidence="2" id="KW-1185">Reference proteome</keyword>
<feature type="coiled-coil region" evidence="1">
    <location>
        <begin position="113"/>
        <end position="151"/>
    </location>
</feature>
<evidence type="ECO:0000256" key="1">
    <source>
        <dbReference type="SAM" id="Coils"/>
    </source>
</evidence>
<evidence type="ECO:0000313" key="3">
    <source>
        <dbReference type="WBParaSite" id="Pan_g19873.t1"/>
    </source>
</evidence>
<reference evidence="2" key="1">
    <citation type="journal article" date="2013" name="Genetics">
        <title>The draft genome and transcriptome of Panagrellus redivivus are shaped by the harsh demands of a free-living lifestyle.</title>
        <authorList>
            <person name="Srinivasan J."/>
            <person name="Dillman A.R."/>
            <person name="Macchietto M.G."/>
            <person name="Heikkinen L."/>
            <person name="Lakso M."/>
            <person name="Fracchia K.M."/>
            <person name="Antoshechkin I."/>
            <person name="Mortazavi A."/>
            <person name="Wong G."/>
            <person name="Sternberg P.W."/>
        </authorList>
    </citation>
    <scope>NUCLEOTIDE SEQUENCE [LARGE SCALE GENOMIC DNA]</scope>
    <source>
        <strain evidence="2">MT8872</strain>
    </source>
</reference>
<dbReference type="Proteomes" id="UP000492821">
    <property type="component" value="Unassembled WGS sequence"/>
</dbReference>
<reference evidence="3" key="2">
    <citation type="submission" date="2020-10" db="UniProtKB">
        <authorList>
            <consortium name="WormBaseParasite"/>
        </authorList>
    </citation>
    <scope>IDENTIFICATION</scope>
</reference>
<name>A0A7E4VDW5_PANRE</name>